<evidence type="ECO:0000313" key="3">
    <source>
        <dbReference type="Proteomes" id="UP001470230"/>
    </source>
</evidence>
<reference evidence="2 3" key="1">
    <citation type="submission" date="2024-04" db="EMBL/GenBank/DDBJ databases">
        <title>Tritrichomonas musculus Genome.</title>
        <authorList>
            <person name="Alves-Ferreira E."/>
            <person name="Grigg M."/>
            <person name="Lorenzi H."/>
            <person name="Galac M."/>
        </authorList>
    </citation>
    <scope>NUCLEOTIDE SEQUENCE [LARGE SCALE GENOMIC DNA]</scope>
    <source>
        <strain evidence="2 3">EAF2021</strain>
    </source>
</reference>
<dbReference type="Proteomes" id="UP001470230">
    <property type="component" value="Unassembled WGS sequence"/>
</dbReference>
<gene>
    <name evidence="2" type="ORF">M9Y10_021184</name>
</gene>
<evidence type="ECO:0000256" key="1">
    <source>
        <dbReference type="SAM" id="MobiDB-lite"/>
    </source>
</evidence>
<proteinExistence type="predicted"/>
<dbReference type="EMBL" id="JAPFFF010000031">
    <property type="protein sequence ID" value="KAK8845008.1"/>
    <property type="molecule type" value="Genomic_DNA"/>
</dbReference>
<sequence length="79" mass="8851">MNYQNQLSSFECTNQKVSVLSPIQLNEIAQQRRPTLCSIPSAVLINSSNGHFKLSHQKRSASIESRPIKNLESAPKNQN</sequence>
<evidence type="ECO:0000313" key="2">
    <source>
        <dbReference type="EMBL" id="KAK8845008.1"/>
    </source>
</evidence>
<comment type="caution">
    <text evidence="2">The sequence shown here is derived from an EMBL/GenBank/DDBJ whole genome shotgun (WGS) entry which is preliminary data.</text>
</comment>
<keyword evidence="3" id="KW-1185">Reference proteome</keyword>
<protein>
    <submittedName>
        <fullName evidence="2">Uncharacterized protein</fullName>
    </submittedName>
</protein>
<accession>A0ABR2HD85</accession>
<organism evidence="2 3">
    <name type="scientific">Tritrichomonas musculus</name>
    <dbReference type="NCBI Taxonomy" id="1915356"/>
    <lineage>
        <taxon>Eukaryota</taxon>
        <taxon>Metamonada</taxon>
        <taxon>Parabasalia</taxon>
        <taxon>Tritrichomonadida</taxon>
        <taxon>Tritrichomonadidae</taxon>
        <taxon>Tritrichomonas</taxon>
    </lineage>
</organism>
<feature type="region of interest" description="Disordered" evidence="1">
    <location>
        <begin position="55"/>
        <end position="79"/>
    </location>
</feature>
<name>A0ABR2HD85_9EUKA</name>